<protein>
    <submittedName>
        <fullName evidence="1">Uncharacterized protein</fullName>
    </submittedName>
</protein>
<evidence type="ECO:0000313" key="2">
    <source>
        <dbReference type="Proteomes" id="UP000053257"/>
    </source>
</evidence>
<dbReference type="AlphaFoldDB" id="A0A0C3NN71"/>
<accession>A0A0C3NN71</accession>
<evidence type="ECO:0000313" key="1">
    <source>
        <dbReference type="EMBL" id="KIP06524.1"/>
    </source>
</evidence>
<sequence length="133" mass="15036">MPRVPHTPCETSPRLLPAKLRGQDLTLRHLVHDLPLPLRMGKWGRYSRLQPEVSGLDTRAYGTVMGATREGTEKEWQGKGIGKQQRSCICVGAMWVWAGVPGRQRKRKDGKQDKTLGGICRVRLSRVLAKIRR</sequence>
<organism evidence="1 2">
    <name type="scientific">Phlebiopsis gigantea (strain 11061_1 CR5-6)</name>
    <name type="common">White-rot fungus</name>
    <name type="synonym">Peniophora gigantea</name>
    <dbReference type="NCBI Taxonomy" id="745531"/>
    <lineage>
        <taxon>Eukaryota</taxon>
        <taxon>Fungi</taxon>
        <taxon>Dikarya</taxon>
        <taxon>Basidiomycota</taxon>
        <taxon>Agaricomycotina</taxon>
        <taxon>Agaricomycetes</taxon>
        <taxon>Polyporales</taxon>
        <taxon>Phanerochaetaceae</taxon>
        <taxon>Phlebiopsis</taxon>
    </lineage>
</organism>
<dbReference type="HOGENOM" id="CLU_1907443_0_0_1"/>
<gene>
    <name evidence="1" type="ORF">PHLGIDRAFT_453635</name>
</gene>
<dbReference type="EMBL" id="KN840516">
    <property type="protein sequence ID" value="KIP06524.1"/>
    <property type="molecule type" value="Genomic_DNA"/>
</dbReference>
<dbReference type="Proteomes" id="UP000053257">
    <property type="component" value="Unassembled WGS sequence"/>
</dbReference>
<keyword evidence="2" id="KW-1185">Reference proteome</keyword>
<name>A0A0C3NN71_PHLG1</name>
<proteinExistence type="predicted"/>
<reference evidence="1 2" key="1">
    <citation type="journal article" date="2014" name="PLoS Genet.">
        <title>Analysis of the Phlebiopsis gigantea genome, transcriptome and secretome provides insight into its pioneer colonization strategies of wood.</title>
        <authorList>
            <person name="Hori C."/>
            <person name="Ishida T."/>
            <person name="Igarashi K."/>
            <person name="Samejima M."/>
            <person name="Suzuki H."/>
            <person name="Master E."/>
            <person name="Ferreira P."/>
            <person name="Ruiz-Duenas F.J."/>
            <person name="Held B."/>
            <person name="Canessa P."/>
            <person name="Larrondo L.F."/>
            <person name="Schmoll M."/>
            <person name="Druzhinina I.S."/>
            <person name="Kubicek C.P."/>
            <person name="Gaskell J.A."/>
            <person name="Kersten P."/>
            <person name="St John F."/>
            <person name="Glasner J."/>
            <person name="Sabat G."/>
            <person name="Splinter BonDurant S."/>
            <person name="Syed K."/>
            <person name="Yadav J."/>
            <person name="Mgbeahuruike A.C."/>
            <person name="Kovalchuk A."/>
            <person name="Asiegbu F.O."/>
            <person name="Lackner G."/>
            <person name="Hoffmeister D."/>
            <person name="Rencoret J."/>
            <person name="Gutierrez A."/>
            <person name="Sun H."/>
            <person name="Lindquist E."/>
            <person name="Barry K."/>
            <person name="Riley R."/>
            <person name="Grigoriev I.V."/>
            <person name="Henrissat B."/>
            <person name="Kues U."/>
            <person name="Berka R.M."/>
            <person name="Martinez A.T."/>
            <person name="Covert S.F."/>
            <person name="Blanchette R.A."/>
            <person name="Cullen D."/>
        </authorList>
    </citation>
    <scope>NUCLEOTIDE SEQUENCE [LARGE SCALE GENOMIC DNA]</scope>
    <source>
        <strain evidence="1 2">11061_1 CR5-6</strain>
    </source>
</reference>